<dbReference type="InterPro" id="IPR012312">
    <property type="entry name" value="Hemerythrin-like"/>
</dbReference>
<accession>A0ABT9ID85</accession>
<reference evidence="4" key="1">
    <citation type="submission" date="2023-05" db="EMBL/GenBank/DDBJ databases">
        <title>Draft genome of Pseudofrankia sp. BMG5.37.</title>
        <authorList>
            <person name="Gtari M."/>
            <person name="Ghodhbane F."/>
            <person name="Sbissi I."/>
        </authorList>
    </citation>
    <scope>NUCLEOTIDE SEQUENCE [LARGE SCALE GENOMIC DNA]</scope>
    <source>
        <strain evidence="4">BMG 814</strain>
    </source>
</reference>
<evidence type="ECO:0000313" key="3">
    <source>
        <dbReference type="EMBL" id="MDP5183551.1"/>
    </source>
</evidence>
<dbReference type="Pfam" id="PF01814">
    <property type="entry name" value="Hemerythrin"/>
    <property type="match status" value="1"/>
</dbReference>
<evidence type="ECO:0000256" key="1">
    <source>
        <dbReference type="SAM" id="MobiDB-lite"/>
    </source>
</evidence>
<protein>
    <submittedName>
        <fullName evidence="3">Hemerythrin domain-containing protein</fullName>
    </submittedName>
</protein>
<dbReference type="CDD" id="cd12108">
    <property type="entry name" value="Hr-like"/>
    <property type="match status" value="1"/>
</dbReference>
<feature type="domain" description="Hemerythrin-like" evidence="2">
    <location>
        <begin position="41"/>
        <end position="173"/>
    </location>
</feature>
<dbReference type="Gene3D" id="1.20.120.520">
    <property type="entry name" value="nmb1532 protein domain like"/>
    <property type="match status" value="1"/>
</dbReference>
<evidence type="ECO:0000259" key="2">
    <source>
        <dbReference type="Pfam" id="PF01814"/>
    </source>
</evidence>
<comment type="caution">
    <text evidence="3">The sequence shown here is derived from an EMBL/GenBank/DDBJ whole genome shotgun (WGS) entry which is preliminary data.</text>
</comment>
<dbReference type="EMBL" id="JASNFN010000013">
    <property type="protein sequence ID" value="MDP5183551.1"/>
    <property type="molecule type" value="Genomic_DNA"/>
</dbReference>
<evidence type="ECO:0000313" key="4">
    <source>
        <dbReference type="Proteomes" id="UP001233673"/>
    </source>
</evidence>
<keyword evidence="4" id="KW-1185">Reference proteome</keyword>
<proteinExistence type="predicted"/>
<feature type="compositionally biased region" description="Pro residues" evidence="1">
    <location>
        <begin position="9"/>
        <end position="25"/>
    </location>
</feature>
<name>A0ABT9ID85_9ACTN</name>
<sequence>MTATAVLPPAVPLPRRPADPAPPVATPRAPGRAATYQRVLHQLVRRELRTLADVATWAPDGECARTGTLTRHAGLVARLLLHHHAVERDAVWPALLHSAPEGARPAVAAAVAGWTSSCARIDAALRDLDTAARQWACSGSGRAREAFARACRRLADDVDAQTAEEEAILLPLLDAHLTDAGWAPVVRTARCGLSGREQLLVLGLALEDCSAADRARLLGGLPRGRRLAWRLWGGGRYRAAVVRLRGAPPAA</sequence>
<feature type="region of interest" description="Disordered" evidence="1">
    <location>
        <begin position="1"/>
        <end position="32"/>
    </location>
</feature>
<organism evidence="3 4">
    <name type="scientific">Blastococcus carthaginiensis</name>
    <dbReference type="NCBI Taxonomy" id="3050034"/>
    <lineage>
        <taxon>Bacteria</taxon>
        <taxon>Bacillati</taxon>
        <taxon>Actinomycetota</taxon>
        <taxon>Actinomycetes</taxon>
        <taxon>Geodermatophilales</taxon>
        <taxon>Geodermatophilaceae</taxon>
        <taxon>Blastococcus</taxon>
    </lineage>
</organism>
<dbReference type="Proteomes" id="UP001233673">
    <property type="component" value="Unassembled WGS sequence"/>
</dbReference>
<gene>
    <name evidence="3" type="ORF">QOZ88_12975</name>
</gene>
<dbReference type="RefSeq" id="WP_306000174.1">
    <property type="nucleotide sequence ID" value="NZ_JASNFN010000013.1"/>
</dbReference>